<reference evidence="1" key="1">
    <citation type="submission" date="2021-03" db="EMBL/GenBank/DDBJ databases">
        <title>Evolutionary innovations through gain and loss of genes in the ectomycorrhizal Boletales.</title>
        <authorList>
            <person name="Wu G."/>
            <person name="Miyauchi S."/>
            <person name="Morin E."/>
            <person name="Yang Z.-L."/>
            <person name="Xu J."/>
            <person name="Martin F.M."/>
        </authorList>
    </citation>
    <scope>NUCLEOTIDE SEQUENCE</scope>
    <source>
        <strain evidence="1">BR01</strain>
    </source>
</reference>
<dbReference type="Proteomes" id="UP000683000">
    <property type="component" value="Unassembled WGS sequence"/>
</dbReference>
<evidence type="ECO:0000313" key="2">
    <source>
        <dbReference type="Proteomes" id="UP000683000"/>
    </source>
</evidence>
<comment type="caution">
    <text evidence="1">The sequence shown here is derived from an EMBL/GenBank/DDBJ whole genome shotgun (WGS) entry which is preliminary data.</text>
</comment>
<dbReference type="AlphaFoldDB" id="A0A8I3A3S7"/>
<organism evidence="1 2">
    <name type="scientific">Boletus reticuloceps</name>
    <dbReference type="NCBI Taxonomy" id="495285"/>
    <lineage>
        <taxon>Eukaryota</taxon>
        <taxon>Fungi</taxon>
        <taxon>Dikarya</taxon>
        <taxon>Basidiomycota</taxon>
        <taxon>Agaricomycotina</taxon>
        <taxon>Agaricomycetes</taxon>
        <taxon>Agaricomycetidae</taxon>
        <taxon>Boletales</taxon>
        <taxon>Boletineae</taxon>
        <taxon>Boletaceae</taxon>
        <taxon>Boletoideae</taxon>
        <taxon>Boletus</taxon>
    </lineage>
</organism>
<name>A0A8I3A3S7_9AGAM</name>
<accession>A0A8I3A3S7</accession>
<protein>
    <submittedName>
        <fullName evidence="1">Uncharacterized protein</fullName>
    </submittedName>
</protein>
<keyword evidence="2" id="KW-1185">Reference proteome</keyword>
<proteinExistence type="predicted"/>
<sequence length="198" mass="21813">MPQPSTPCTSKDTVTMIEVQSPTYPASSRVESCGCAELHGSSPSTSMSMNSKMTLVEYRLIPGGWAFRDVPAISRVLKSVTESLQTSRDPAARRLAEYTAEVLRRSYRMVPMSLPQRKSVNEVLSEYTEALSTKKNAVLALASAQVSCEESEAMLLEACGEAYLKRICNVHYVTDDPKSATGRYFDVVSAIRFDPLEL</sequence>
<evidence type="ECO:0000313" key="1">
    <source>
        <dbReference type="EMBL" id="KAG6369981.1"/>
    </source>
</evidence>
<gene>
    <name evidence="1" type="ORF">JVT61DRAFT_12617</name>
</gene>
<dbReference type="EMBL" id="JAGFBS010000059">
    <property type="protein sequence ID" value="KAG6369981.1"/>
    <property type="molecule type" value="Genomic_DNA"/>
</dbReference>